<evidence type="ECO:0000256" key="5">
    <source>
        <dbReference type="ARBA" id="ARBA00022573"/>
    </source>
</evidence>
<dbReference type="GO" id="GO:0009236">
    <property type="term" value="P:cobalamin biosynthetic process"/>
    <property type="evidence" value="ECO:0007669"/>
    <property type="project" value="UniProtKB-KW"/>
</dbReference>
<evidence type="ECO:0000313" key="15">
    <source>
        <dbReference type="EMBL" id="KEF36842.1"/>
    </source>
</evidence>
<evidence type="ECO:0000256" key="9">
    <source>
        <dbReference type="ARBA" id="ARBA00031529"/>
    </source>
</evidence>
<dbReference type="SUPFAM" id="SSF89028">
    <property type="entry name" value="Cobalamin adenosyltransferase-like"/>
    <property type="match status" value="1"/>
</dbReference>
<dbReference type="RefSeq" id="WP_035197545.1">
    <property type="nucleotide sequence ID" value="NZ_JJRY01000021.1"/>
</dbReference>
<evidence type="ECO:0000256" key="1">
    <source>
        <dbReference type="ARBA" id="ARBA00005121"/>
    </source>
</evidence>
<keyword evidence="6 15" id="KW-0808">Transferase</keyword>
<accession>A0A072NHW4</accession>
<comment type="caution">
    <text evidence="15">The sequence shown here is derived from an EMBL/GenBank/DDBJ whole genome shotgun (WGS) entry which is preliminary data.</text>
</comment>
<dbReference type="EMBL" id="JJRY01000021">
    <property type="protein sequence ID" value="KEF36842.1"/>
    <property type="molecule type" value="Genomic_DNA"/>
</dbReference>
<dbReference type="PANTHER" id="PTHR12213:SF0">
    <property type="entry name" value="CORRINOID ADENOSYLTRANSFERASE MMAB"/>
    <property type="match status" value="1"/>
</dbReference>
<dbReference type="GO" id="GO:0005524">
    <property type="term" value="F:ATP binding"/>
    <property type="evidence" value="ECO:0007669"/>
    <property type="project" value="UniProtKB-KW"/>
</dbReference>
<protein>
    <recommendedName>
        <fullName evidence="4">Corrinoid adenosyltransferase</fullName>
        <ecNumber evidence="3">2.5.1.17</ecNumber>
    </recommendedName>
    <alternativeName>
        <fullName evidence="9">Cob(II)alamin adenosyltransferase</fullName>
    </alternativeName>
    <alternativeName>
        <fullName evidence="11">Cob(II)yrinic acid a,c-diamide adenosyltransferase</fullName>
    </alternativeName>
    <alternativeName>
        <fullName evidence="10">Cobinamide/cobalamin adenosyltransferase</fullName>
    </alternativeName>
</protein>
<name>A0A072NHW4_SCHAZ</name>
<dbReference type="PIRSF" id="PIRSF036411">
    <property type="entry name" value="ATR_PduO"/>
    <property type="match status" value="1"/>
</dbReference>
<dbReference type="InterPro" id="IPR038084">
    <property type="entry name" value="PduO/GlcC-like_sf"/>
</dbReference>
<dbReference type="Proteomes" id="UP000027936">
    <property type="component" value="Unassembled WGS sequence"/>
</dbReference>
<dbReference type="InterPro" id="IPR036451">
    <property type="entry name" value="CblAdoTrfase-like_sf"/>
</dbReference>
<dbReference type="SUPFAM" id="SSF143744">
    <property type="entry name" value="GlcG-like"/>
    <property type="match status" value="1"/>
</dbReference>
<evidence type="ECO:0000256" key="6">
    <source>
        <dbReference type="ARBA" id="ARBA00022679"/>
    </source>
</evidence>
<dbReference type="PATRIC" id="fig|1348973.3.peg.3807"/>
<comment type="catalytic activity">
    <reaction evidence="12">
        <text>2 cob(II)yrinate a,c diamide + reduced [electron-transfer flavoprotein] + 2 ATP = 2 adenosylcob(III)yrinate a,c-diamide + 2 triphosphate + oxidized [electron-transfer flavoprotein] + 3 H(+)</text>
        <dbReference type="Rhea" id="RHEA:11528"/>
        <dbReference type="Rhea" id="RHEA-COMP:10685"/>
        <dbReference type="Rhea" id="RHEA-COMP:10686"/>
        <dbReference type="ChEBI" id="CHEBI:15378"/>
        <dbReference type="ChEBI" id="CHEBI:18036"/>
        <dbReference type="ChEBI" id="CHEBI:30616"/>
        <dbReference type="ChEBI" id="CHEBI:57692"/>
        <dbReference type="ChEBI" id="CHEBI:58307"/>
        <dbReference type="ChEBI" id="CHEBI:58503"/>
        <dbReference type="ChEBI" id="CHEBI:58537"/>
        <dbReference type="EC" id="2.5.1.17"/>
    </reaction>
</comment>
<evidence type="ECO:0000256" key="2">
    <source>
        <dbReference type="ARBA" id="ARBA00007487"/>
    </source>
</evidence>
<dbReference type="EC" id="2.5.1.17" evidence="3"/>
<evidence type="ECO:0000256" key="10">
    <source>
        <dbReference type="ARBA" id="ARBA00033334"/>
    </source>
</evidence>
<dbReference type="NCBIfam" id="TIGR00636">
    <property type="entry name" value="PduO_Nterm"/>
    <property type="match status" value="1"/>
</dbReference>
<dbReference type="Pfam" id="PF01923">
    <property type="entry name" value="Cob_adeno_trans"/>
    <property type="match status" value="1"/>
</dbReference>
<evidence type="ECO:0000259" key="14">
    <source>
        <dbReference type="Pfam" id="PF01923"/>
    </source>
</evidence>
<evidence type="ECO:0000256" key="12">
    <source>
        <dbReference type="ARBA" id="ARBA00048555"/>
    </source>
</evidence>
<proteinExistence type="inferred from homology"/>
<dbReference type="OrthoDB" id="9778896at2"/>
<evidence type="ECO:0000256" key="11">
    <source>
        <dbReference type="ARBA" id="ARBA00033354"/>
    </source>
</evidence>
<comment type="similarity">
    <text evidence="2">Belongs to the Cob(I)alamin adenosyltransferase family.</text>
</comment>
<dbReference type="Pfam" id="PF03928">
    <property type="entry name" value="HbpS-like"/>
    <property type="match status" value="1"/>
</dbReference>
<evidence type="ECO:0000256" key="3">
    <source>
        <dbReference type="ARBA" id="ARBA00012454"/>
    </source>
</evidence>
<gene>
    <name evidence="15" type="ORF">M670_03924</name>
</gene>
<dbReference type="InterPro" id="IPR009221">
    <property type="entry name" value="PduO"/>
</dbReference>
<dbReference type="InterPro" id="IPR016030">
    <property type="entry name" value="CblAdoTrfase-like"/>
</dbReference>
<keyword evidence="5" id="KW-0169">Cobalamin biosynthesis</keyword>
<dbReference type="GO" id="GO:0008817">
    <property type="term" value="F:corrinoid adenosyltransferase activity"/>
    <property type="evidence" value="ECO:0007669"/>
    <property type="project" value="UniProtKB-EC"/>
</dbReference>
<comment type="catalytic activity">
    <reaction evidence="13">
        <text>2 cob(II)alamin + reduced [electron-transfer flavoprotein] + 2 ATP = 2 adenosylcob(III)alamin + 2 triphosphate + oxidized [electron-transfer flavoprotein] + 3 H(+)</text>
        <dbReference type="Rhea" id="RHEA:28671"/>
        <dbReference type="Rhea" id="RHEA-COMP:10685"/>
        <dbReference type="Rhea" id="RHEA-COMP:10686"/>
        <dbReference type="ChEBI" id="CHEBI:15378"/>
        <dbReference type="ChEBI" id="CHEBI:16304"/>
        <dbReference type="ChEBI" id="CHEBI:18036"/>
        <dbReference type="ChEBI" id="CHEBI:18408"/>
        <dbReference type="ChEBI" id="CHEBI:30616"/>
        <dbReference type="ChEBI" id="CHEBI:57692"/>
        <dbReference type="ChEBI" id="CHEBI:58307"/>
        <dbReference type="EC" id="2.5.1.17"/>
    </reaction>
</comment>
<dbReference type="InterPro" id="IPR005624">
    <property type="entry name" value="PduO/GlcC-like"/>
</dbReference>
<organism evidence="15 16">
    <name type="scientific">Schinkia azotoformans MEV2011</name>
    <dbReference type="NCBI Taxonomy" id="1348973"/>
    <lineage>
        <taxon>Bacteria</taxon>
        <taxon>Bacillati</taxon>
        <taxon>Bacillota</taxon>
        <taxon>Bacilli</taxon>
        <taxon>Bacillales</taxon>
        <taxon>Bacillaceae</taxon>
        <taxon>Calidifontibacillus/Schinkia group</taxon>
        <taxon>Schinkia</taxon>
    </lineage>
</organism>
<evidence type="ECO:0000313" key="16">
    <source>
        <dbReference type="Proteomes" id="UP000027936"/>
    </source>
</evidence>
<dbReference type="Gene3D" id="3.30.450.150">
    <property type="entry name" value="Haem-degrading domain"/>
    <property type="match status" value="1"/>
</dbReference>
<reference evidence="15 16" key="1">
    <citation type="submission" date="2014-04" db="EMBL/GenBank/DDBJ databases">
        <title>Draft genome sequence of Bacillus azotoformans MEV2011, a (co-) denitrifying strain unable to grow in the presence of oxygen.</title>
        <authorList>
            <person name="Nielsen M."/>
            <person name="Schreiber L."/>
            <person name="Finster K."/>
            <person name="Schramm A."/>
        </authorList>
    </citation>
    <scope>NUCLEOTIDE SEQUENCE [LARGE SCALE GENOMIC DNA]</scope>
    <source>
        <strain evidence="15 16">MEV2011</strain>
    </source>
</reference>
<evidence type="ECO:0000256" key="13">
    <source>
        <dbReference type="ARBA" id="ARBA00048692"/>
    </source>
</evidence>
<evidence type="ECO:0000256" key="8">
    <source>
        <dbReference type="ARBA" id="ARBA00022840"/>
    </source>
</evidence>
<keyword evidence="7" id="KW-0547">Nucleotide-binding</keyword>
<sequence>MAIYTKKGDKGETGLLGGSRISKDSLKVSCYGTLDEANAALGIAYSQIDNSEIKGIIRKIQKQLFVVGAELASDERGKDLLQDKVTKSDITELEEVIDKFEQKLGPLHEFIIPGDTIASANLHLSRAIIRRAERLIVELARDSSIRDEVMQYVNRLSDSLFMLARAEVHYSLFEDIKNKVIEKLVAQKEKTTSMTLELAFKMAQAAERKAAEMGVPIVFSVVDAAGNIILLHRMEESLLASLELSPNKAYTAVALKMATHELVPAIQPGADLYGIQLSNQNKIVTFGGGYPLEINQHIIGGIGVSGGTVAEDMLIATEALKLFEKEGTYIGC</sequence>
<comment type="pathway">
    <text evidence="1">Cofactor biosynthesis; adenosylcobalamin biosynthesis; adenosylcobalamin from cob(II)yrinate a,c-diamide: step 2/7.</text>
</comment>
<dbReference type="InterPro" id="IPR029499">
    <property type="entry name" value="PduO-typ"/>
</dbReference>
<keyword evidence="8" id="KW-0067">ATP-binding</keyword>
<dbReference type="PANTHER" id="PTHR12213">
    <property type="entry name" value="CORRINOID ADENOSYLTRANSFERASE"/>
    <property type="match status" value="1"/>
</dbReference>
<dbReference type="Gene3D" id="1.20.1200.10">
    <property type="entry name" value="Cobalamin adenosyltransferase-like"/>
    <property type="match status" value="1"/>
</dbReference>
<feature type="domain" description="Cobalamin adenosyltransferase-like" evidence="14">
    <location>
        <begin position="3"/>
        <end position="166"/>
    </location>
</feature>
<dbReference type="AlphaFoldDB" id="A0A072NHW4"/>
<evidence type="ECO:0000256" key="7">
    <source>
        <dbReference type="ARBA" id="ARBA00022741"/>
    </source>
</evidence>
<evidence type="ECO:0000256" key="4">
    <source>
        <dbReference type="ARBA" id="ARBA00020963"/>
    </source>
</evidence>